<dbReference type="AlphaFoldDB" id="A0A7Y9DLM0"/>
<evidence type="ECO:0000313" key="4">
    <source>
        <dbReference type="Proteomes" id="UP000521922"/>
    </source>
</evidence>
<dbReference type="InterPro" id="IPR013656">
    <property type="entry name" value="PAS_4"/>
</dbReference>
<dbReference type="PANTHER" id="PTHR43156:SF2">
    <property type="entry name" value="STAGE II SPORULATION PROTEIN E"/>
    <property type="match status" value="1"/>
</dbReference>
<dbReference type="InterPro" id="IPR001932">
    <property type="entry name" value="PPM-type_phosphatase-like_dom"/>
</dbReference>
<dbReference type="PANTHER" id="PTHR43156">
    <property type="entry name" value="STAGE II SPORULATION PROTEIN E-RELATED"/>
    <property type="match status" value="1"/>
</dbReference>
<dbReference type="Pfam" id="PF08448">
    <property type="entry name" value="PAS_4"/>
    <property type="match status" value="1"/>
</dbReference>
<keyword evidence="4" id="KW-1185">Reference proteome</keyword>
<evidence type="ECO:0000259" key="2">
    <source>
        <dbReference type="SMART" id="SM00331"/>
    </source>
</evidence>
<accession>A0A7Y9DLM0</accession>
<organism evidence="3 4">
    <name type="scientific">Kineococcus aurantiacus</name>
    <dbReference type="NCBI Taxonomy" id="37633"/>
    <lineage>
        <taxon>Bacteria</taxon>
        <taxon>Bacillati</taxon>
        <taxon>Actinomycetota</taxon>
        <taxon>Actinomycetes</taxon>
        <taxon>Kineosporiales</taxon>
        <taxon>Kineosporiaceae</taxon>
        <taxon>Kineococcus</taxon>
    </lineage>
</organism>
<dbReference type="GO" id="GO:0016791">
    <property type="term" value="F:phosphatase activity"/>
    <property type="evidence" value="ECO:0007669"/>
    <property type="project" value="TreeGrafter"/>
</dbReference>
<proteinExistence type="predicted"/>
<dbReference type="InterPro" id="IPR036457">
    <property type="entry name" value="PPM-type-like_dom_sf"/>
</dbReference>
<dbReference type="SUPFAM" id="SSF81606">
    <property type="entry name" value="PP2C-like"/>
    <property type="match status" value="1"/>
</dbReference>
<dbReference type="SUPFAM" id="SSF55785">
    <property type="entry name" value="PYP-like sensor domain (PAS domain)"/>
    <property type="match status" value="1"/>
</dbReference>
<dbReference type="InterPro" id="IPR029016">
    <property type="entry name" value="GAF-like_dom_sf"/>
</dbReference>
<comment type="caution">
    <text evidence="3">The sequence shown here is derived from an EMBL/GenBank/DDBJ whole genome shotgun (WGS) entry which is preliminary data.</text>
</comment>
<dbReference type="InterPro" id="IPR035965">
    <property type="entry name" value="PAS-like_dom_sf"/>
</dbReference>
<dbReference type="Proteomes" id="UP000521922">
    <property type="component" value="Unassembled WGS sequence"/>
</dbReference>
<keyword evidence="1" id="KW-0378">Hydrolase</keyword>
<evidence type="ECO:0000256" key="1">
    <source>
        <dbReference type="ARBA" id="ARBA00022801"/>
    </source>
</evidence>
<dbReference type="Gene3D" id="3.60.40.10">
    <property type="entry name" value="PPM-type phosphatase domain"/>
    <property type="match status" value="1"/>
</dbReference>
<dbReference type="EMBL" id="JACCBB010000001">
    <property type="protein sequence ID" value="NYD22815.1"/>
    <property type="molecule type" value="Genomic_DNA"/>
</dbReference>
<feature type="domain" description="PPM-type phosphatase" evidence="2">
    <location>
        <begin position="459"/>
        <end position="674"/>
    </location>
</feature>
<dbReference type="InterPro" id="IPR052016">
    <property type="entry name" value="Bact_Sigma-Reg"/>
</dbReference>
<evidence type="ECO:0000313" key="3">
    <source>
        <dbReference type="EMBL" id="NYD22815.1"/>
    </source>
</evidence>
<dbReference type="SMART" id="SM00331">
    <property type="entry name" value="PP2C_SIG"/>
    <property type="match status" value="1"/>
</dbReference>
<dbReference type="Gene3D" id="3.30.450.20">
    <property type="entry name" value="PAS domain"/>
    <property type="match status" value="1"/>
</dbReference>
<name>A0A7Y9DLM0_9ACTN</name>
<dbReference type="SUPFAM" id="SSF55781">
    <property type="entry name" value="GAF domain-like"/>
    <property type="match status" value="1"/>
</dbReference>
<dbReference type="Gene3D" id="3.30.450.40">
    <property type="match status" value="1"/>
</dbReference>
<gene>
    <name evidence="3" type="ORF">BJ968_002355</name>
</gene>
<dbReference type="Pfam" id="PF07228">
    <property type="entry name" value="SpoIIE"/>
    <property type="match status" value="1"/>
</dbReference>
<sequence>MVARLPFGTEEDLRRAYEEVDWASTSLGHPTTWPGALRRVLELALETRFAIVICWGPDLTMVYNQPYAEMIPGKHPQALGRPVSEVFPEAWDDLEPLFAQALTGEAVWFEDLPLVLDLRGHLEETFFTFSYSPVRDDDGRIAGVMDIAVETTRQVQDHRRLELLTRLGDLASELAPPAELAGKALDVLATAPLDLPAADLQLPGQTPRLPPPPAPLRPREVLVREQPDGGPLAWVRVPAALGGESPGVLAARLSDLVPVDAAYRDFLRLVAATVGDALSAAASYEAERRRADLQQWQAQRLAGLVAVAQALPSVDTEADVLRVLGRGAAALLGADGIVLGVLEEGAVRVLGDAQDPAVGALDAALNGTAVLDDGDSRTAAWPLWVSDRVVGALGLSWRSPRRLSAEDTDVLTALAASTAQALDRVRATQAERAAATAVRAMAETLQRSLLTAAPQPDHLEIAVRYLPAAEHAQVGGDWHDAFLTAAGTACLVIGDVTGHDQDAAAAMGQVRNLLRGIGYSLEVSPAAALAALDRAMRDLGVGALATGVLATVEPLEGSSHWRLRWSNAGHPPPLVVSPDGAVEMLRTSPDLLLGLEAGFPRADHVHGLPPGATVLLFTDGLVERRGAGLDDGLAWLAETATGFAGMSPAEICDHVLGLVAGHAEDDVAVLAVRVRPEPLTDLVVVPS</sequence>
<reference evidence="3 4" key="1">
    <citation type="submission" date="2020-07" db="EMBL/GenBank/DDBJ databases">
        <title>Sequencing the genomes of 1000 actinobacteria strains.</title>
        <authorList>
            <person name="Klenk H.-P."/>
        </authorList>
    </citation>
    <scope>NUCLEOTIDE SEQUENCE [LARGE SCALE GENOMIC DNA]</scope>
    <source>
        <strain evidence="3 4">DSM 7487</strain>
    </source>
</reference>
<protein>
    <submittedName>
        <fullName evidence="3">Serine phosphatase RsbU (Regulator of sigma subunit)</fullName>
    </submittedName>
</protein>